<comment type="caution">
    <text evidence="2">The sequence shown here is derived from an EMBL/GenBank/DDBJ whole genome shotgun (WGS) entry which is preliminary data.</text>
</comment>
<feature type="region of interest" description="Disordered" evidence="1">
    <location>
        <begin position="65"/>
        <end position="92"/>
    </location>
</feature>
<proteinExistence type="predicted"/>
<dbReference type="AlphaFoldDB" id="A0A9P5YQ26"/>
<dbReference type="EMBL" id="MU155609">
    <property type="protein sequence ID" value="KAF9471886.1"/>
    <property type="molecule type" value="Genomic_DNA"/>
</dbReference>
<protein>
    <submittedName>
        <fullName evidence="2">Uncharacterized protein</fullName>
    </submittedName>
</protein>
<name>A0A9P5YQ26_9AGAR</name>
<gene>
    <name evidence="2" type="ORF">BDN70DRAFT_525569</name>
</gene>
<sequence length="215" mass="24086">MHTAPTSSPNHSMNSTLPRSCIPFHSSIFHVRLHLRMFVESLRPHGILSQSPFKIKTYVKDHIIRSRPSSQTIHHPSQPEPRGTYAPPSVRPATRVPLSTKISFEVERTILNSNPSRTPFGFCMTSPSSARRHRHRRFTFGARLGPSTVRTFSLSFSCSSLFHPIAPSPLYTNHPLRGPIHSAPISHPVHPCTQSNIHPLRDLFLSSTEVGLQGE</sequence>
<evidence type="ECO:0000313" key="2">
    <source>
        <dbReference type="EMBL" id="KAF9471886.1"/>
    </source>
</evidence>
<evidence type="ECO:0000256" key="1">
    <source>
        <dbReference type="SAM" id="MobiDB-lite"/>
    </source>
</evidence>
<evidence type="ECO:0000313" key="3">
    <source>
        <dbReference type="Proteomes" id="UP000807469"/>
    </source>
</evidence>
<dbReference type="Proteomes" id="UP000807469">
    <property type="component" value="Unassembled WGS sequence"/>
</dbReference>
<reference evidence="2" key="1">
    <citation type="submission" date="2020-11" db="EMBL/GenBank/DDBJ databases">
        <authorList>
            <consortium name="DOE Joint Genome Institute"/>
            <person name="Ahrendt S."/>
            <person name="Riley R."/>
            <person name="Andreopoulos W."/>
            <person name="Labutti K."/>
            <person name="Pangilinan J."/>
            <person name="Ruiz-Duenas F.J."/>
            <person name="Barrasa J.M."/>
            <person name="Sanchez-Garcia M."/>
            <person name="Camarero S."/>
            <person name="Miyauchi S."/>
            <person name="Serrano A."/>
            <person name="Linde D."/>
            <person name="Babiker R."/>
            <person name="Drula E."/>
            <person name="Ayuso-Fernandez I."/>
            <person name="Pacheco R."/>
            <person name="Padilla G."/>
            <person name="Ferreira P."/>
            <person name="Barriuso J."/>
            <person name="Kellner H."/>
            <person name="Castanera R."/>
            <person name="Alfaro M."/>
            <person name="Ramirez L."/>
            <person name="Pisabarro A.G."/>
            <person name="Kuo A."/>
            <person name="Tritt A."/>
            <person name="Lipzen A."/>
            <person name="He G."/>
            <person name="Yan M."/>
            <person name="Ng V."/>
            <person name="Cullen D."/>
            <person name="Martin F."/>
            <person name="Rosso M.-N."/>
            <person name="Henrissat B."/>
            <person name="Hibbett D."/>
            <person name="Martinez A.T."/>
            <person name="Grigoriev I.V."/>
        </authorList>
    </citation>
    <scope>NUCLEOTIDE SEQUENCE</scope>
    <source>
        <strain evidence="2">CIRM-BRFM 674</strain>
    </source>
</reference>
<keyword evidence="3" id="KW-1185">Reference proteome</keyword>
<organism evidence="2 3">
    <name type="scientific">Pholiota conissans</name>
    <dbReference type="NCBI Taxonomy" id="109636"/>
    <lineage>
        <taxon>Eukaryota</taxon>
        <taxon>Fungi</taxon>
        <taxon>Dikarya</taxon>
        <taxon>Basidiomycota</taxon>
        <taxon>Agaricomycotina</taxon>
        <taxon>Agaricomycetes</taxon>
        <taxon>Agaricomycetidae</taxon>
        <taxon>Agaricales</taxon>
        <taxon>Agaricineae</taxon>
        <taxon>Strophariaceae</taxon>
        <taxon>Pholiota</taxon>
    </lineage>
</organism>
<accession>A0A9P5YQ26</accession>